<dbReference type="OrthoDB" id="9800909at2"/>
<comment type="pathway">
    <text evidence="2">Purine metabolism; urate degradation; (S)-allantoin from urate: step 3/3.</text>
</comment>
<protein>
    <recommendedName>
        <fullName evidence="3">2-oxo-4-hydroxy-4-carboxy-5-ureidoimidazoline decarboxylase</fullName>
        <ecNumber evidence="3">4.1.1.97</ecNumber>
    </recommendedName>
</protein>
<dbReference type="GO" id="GO:0051997">
    <property type="term" value="F:2-oxo-4-hydroxy-4-carboxy-5-ureidoimidazoline decarboxylase activity"/>
    <property type="evidence" value="ECO:0007669"/>
    <property type="project" value="UniProtKB-EC"/>
</dbReference>
<dbReference type="KEGG" id="ppsc:EHS13_20755"/>
<proteinExistence type="predicted"/>
<reference evidence="9" key="1">
    <citation type="submission" date="2018-11" db="EMBL/GenBank/DDBJ databases">
        <title>Complete genome sequence of Paenibacillus sp. ML311-T8.</title>
        <authorList>
            <person name="Nam Y.-D."/>
            <person name="Kang J."/>
            <person name="Chung W.-H."/>
            <person name="Park Y.S."/>
        </authorList>
    </citation>
    <scope>NUCLEOTIDE SEQUENCE [LARGE SCALE GENOMIC DNA]</scope>
    <source>
        <strain evidence="9">ML311-T8</strain>
    </source>
</reference>
<dbReference type="InterPro" id="IPR017580">
    <property type="entry name" value="OHCU_decarboxylase-1"/>
</dbReference>
<evidence type="ECO:0000256" key="4">
    <source>
        <dbReference type="ARBA" id="ARBA00022631"/>
    </source>
</evidence>
<dbReference type="NCBIfam" id="TIGR03164">
    <property type="entry name" value="UHCUDC"/>
    <property type="match status" value="1"/>
</dbReference>
<dbReference type="GO" id="GO:0000255">
    <property type="term" value="P:allantoin metabolic process"/>
    <property type="evidence" value="ECO:0007669"/>
    <property type="project" value="InterPro"/>
</dbReference>
<evidence type="ECO:0000256" key="2">
    <source>
        <dbReference type="ARBA" id="ARBA00004754"/>
    </source>
</evidence>
<dbReference type="PANTHER" id="PTHR43466:SF1">
    <property type="entry name" value="2-OXO-4-HYDROXY-4-CARBOXY-5-UREIDOIMIDAZOLINE DECARBOXYLASE-RELATED"/>
    <property type="match status" value="1"/>
</dbReference>
<dbReference type="Pfam" id="PF09349">
    <property type="entry name" value="OHCU_decarbox"/>
    <property type="match status" value="1"/>
</dbReference>
<dbReference type="Proteomes" id="UP000426246">
    <property type="component" value="Chromosome"/>
</dbReference>
<keyword evidence="5" id="KW-0210">Decarboxylase</keyword>
<accession>A0A6B8RNM8</accession>
<dbReference type="RefSeq" id="WP_155702244.1">
    <property type="nucleotide sequence ID" value="NZ_CP034235.1"/>
</dbReference>
<sequence>MATIQLEVLNESDFNEWQVALGWVFEHSPWVAEKAWIFRPFSSIDQLHQIMLQNVLEASYDQQIQLIRAHPNLATKLQISEISQKEQQGVGLDRLTSEEFAEFTESNDAYMQRFEFPFILAVRGQTKESILASMRERIHHTAEVELAKALNEIRKITLFRLKDLIIE</sequence>
<dbReference type="EC" id="4.1.1.97" evidence="3"/>
<dbReference type="InterPro" id="IPR018020">
    <property type="entry name" value="OHCU_decarboxylase"/>
</dbReference>
<dbReference type="UniPathway" id="UPA00394">
    <property type="reaction ID" value="UER00652"/>
</dbReference>
<dbReference type="InterPro" id="IPR036778">
    <property type="entry name" value="OHCU_decarboxylase_sf"/>
</dbReference>
<evidence type="ECO:0000256" key="3">
    <source>
        <dbReference type="ARBA" id="ARBA00012257"/>
    </source>
</evidence>
<dbReference type="SUPFAM" id="SSF158694">
    <property type="entry name" value="UraD-Like"/>
    <property type="match status" value="1"/>
</dbReference>
<comment type="catalytic activity">
    <reaction evidence="1">
        <text>5-hydroxy-2-oxo-4-ureido-2,5-dihydro-1H-imidazole-5-carboxylate + H(+) = (S)-allantoin + CO2</text>
        <dbReference type="Rhea" id="RHEA:26301"/>
        <dbReference type="ChEBI" id="CHEBI:15378"/>
        <dbReference type="ChEBI" id="CHEBI:15678"/>
        <dbReference type="ChEBI" id="CHEBI:16526"/>
        <dbReference type="ChEBI" id="CHEBI:58639"/>
        <dbReference type="EC" id="4.1.1.97"/>
    </reaction>
</comment>
<evidence type="ECO:0000259" key="7">
    <source>
        <dbReference type="Pfam" id="PF09349"/>
    </source>
</evidence>
<keyword evidence="4" id="KW-0659">Purine metabolism</keyword>
<dbReference type="GO" id="GO:0006144">
    <property type="term" value="P:purine nucleobase metabolic process"/>
    <property type="evidence" value="ECO:0007669"/>
    <property type="project" value="UniProtKB-KW"/>
</dbReference>
<name>A0A6B8RNM8_9BACL</name>
<dbReference type="Gene3D" id="1.10.3330.10">
    <property type="entry name" value="Oxo-4-hydroxy-4-carboxy-5-ureidoimidazoline decarboxylase"/>
    <property type="match status" value="1"/>
</dbReference>
<evidence type="ECO:0000256" key="5">
    <source>
        <dbReference type="ARBA" id="ARBA00022793"/>
    </source>
</evidence>
<dbReference type="GO" id="GO:0019628">
    <property type="term" value="P:urate catabolic process"/>
    <property type="evidence" value="ECO:0007669"/>
    <property type="project" value="UniProtKB-UniPathway"/>
</dbReference>
<evidence type="ECO:0000256" key="1">
    <source>
        <dbReference type="ARBA" id="ARBA00001163"/>
    </source>
</evidence>
<dbReference type="AlphaFoldDB" id="A0A6B8RNM8"/>
<dbReference type="PANTHER" id="PTHR43466">
    <property type="entry name" value="2-OXO-4-HYDROXY-4-CARBOXY-5-UREIDOIMIDAZOLINE DECARBOXYLASE-RELATED"/>
    <property type="match status" value="1"/>
</dbReference>
<evidence type="ECO:0000313" key="9">
    <source>
        <dbReference type="Proteomes" id="UP000426246"/>
    </source>
</evidence>
<gene>
    <name evidence="8" type="primary">uraD</name>
    <name evidence="8" type="ORF">EHS13_20755</name>
</gene>
<keyword evidence="6 8" id="KW-0456">Lyase</keyword>
<keyword evidence="9" id="KW-1185">Reference proteome</keyword>
<organism evidence="8 9">
    <name type="scientific">Paenibacillus psychroresistens</name>
    <dbReference type="NCBI Taxonomy" id="1778678"/>
    <lineage>
        <taxon>Bacteria</taxon>
        <taxon>Bacillati</taxon>
        <taxon>Bacillota</taxon>
        <taxon>Bacilli</taxon>
        <taxon>Bacillales</taxon>
        <taxon>Paenibacillaceae</taxon>
        <taxon>Paenibacillus</taxon>
    </lineage>
</organism>
<feature type="domain" description="Oxo-4-hydroxy-4-carboxy-5-ureidoimidazoline decarboxylase" evidence="7">
    <location>
        <begin position="11"/>
        <end position="162"/>
    </location>
</feature>
<evidence type="ECO:0000256" key="6">
    <source>
        <dbReference type="ARBA" id="ARBA00023239"/>
    </source>
</evidence>
<evidence type="ECO:0000313" key="8">
    <source>
        <dbReference type="EMBL" id="QGQ97143.1"/>
    </source>
</evidence>
<dbReference type="EMBL" id="CP034235">
    <property type="protein sequence ID" value="QGQ97143.1"/>
    <property type="molecule type" value="Genomic_DNA"/>
</dbReference>